<dbReference type="Proteomes" id="UP000434604">
    <property type="component" value="Unassembled WGS sequence"/>
</dbReference>
<protein>
    <submittedName>
        <fullName evidence="4">DUF4979 domain-containing protein</fullName>
    </submittedName>
    <submittedName>
        <fullName evidence="3">Ig-like domain-containing protein</fullName>
    </submittedName>
</protein>
<sequence>MKRDYIKYFVGLAACSFLGLTSCDDDKDLGGKMDEMITVSTITLNETQYDAGNKTICLLKNKELQLSWSIAPENATNANVQWTSSDESIVAVTREGKVVTKDKAGKAIITLTPEIGFGPEATIVTRTVEVMDEYTYMSAINITNVPAEEIAAGDEYQLTVSSEPATTTFKRYKWTSSNPEVATVDEKTGLVTGISKGDAIIIVTADDFSSNPVSASCEIGVKIVTPITGMTFTEDAELNQLGYGQEYQVKYTLEPVDATASLLTWTSDNPEVISVDKTGKLKVHTTKAASAVITASYGPVVQNVTVTVADGRFWYSLGNGLGNGLDNNWYLDGNNASVVSSDGNKTTVQMGGPDSKVKYRGDLWLARSGKGKVVNITPAEYRYLAVKIGFKSQLHVGNNSQGCIKLEVFDDGIKKIGPEYWGTAGDANNRYAILGTSEISITKPNVLYYDLQARYKTVTPTDWNQVFDLSQCKFVIADFPETAQTYDLYWIRSFKSIEELQAFVDSENNTNE</sequence>
<dbReference type="SUPFAM" id="SSF49373">
    <property type="entry name" value="Invasin/intimin cell-adhesion fragments"/>
    <property type="match status" value="3"/>
</dbReference>
<reference evidence="3" key="3">
    <citation type="submission" date="2023-08" db="EMBL/GenBank/DDBJ databases">
        <title>Mucin Metabolism Genes Underlie the Key Renovations of Bacteroides xylanisolvens Genomes in Captive Great Apes.</title>
        <authorList>
            <person name="Nishida A.H."/>
        </authorList>
    </citation>
    <scope>NUCLEOTIDE SEQUENCE</scope>
    <source>
        <strain evidence="3">P13.H9</strain>
    </source>
</reference>
<dbReference type="AlphaFoldDB" id="A0A415KYM4"/>
<comment type="caution">
    <text evidence="4">The sequence shown here is derived from an EMBL/GenBank/DDBJ whole genome shotgun (WGS) entry which is preliminary data.</text>
</comment>
<evidence type="ECO:0000259" key="1">
    <source>
        <dbReference type="SMART" id="SM00635"/>
    </source>
</evidence>
<feature type="domain" description="BIG2" evidence="1">
    <location>
        <begin position="226"/>
        <end position="307"/>
    </location>
</feature>
<dbReference type="RefSeq" id="WP_008021663.1">
    <property type="nucleotide sequence ID" value="NZ_AP031409.1"/>
</dbReference>
<evidence type="ECO:0000313" key="6">
    <source>
        <dbReference type="Proteomes" id="UP000434604"/>
    </source>
</evidence>
<dbReference type="Proteomes" id="UP001198461">
    <property type="component" value="Unassembled WGS sequence"/>
</dbReference>
<organism evidence="4 5">
    <name type="scientific">Bacteroides xylanisolvens</name>
    <dbReference type="NCBI Taxonomy" id="371601"/>
    <lineage>
        <taxon>Bacteria</taxon>
        <taxon>Pseudomonadati</taxon>
        <taxon>Bacteroidota</taxon>
        <taxon>Bacteroidia</taxon>
        <taxon>Bacteroidales</taxon>
        <taxon>Bacteroidaceae</taxon>
        <taxon>Bacteroides</taxon>
    </lineage>
</organism>
<reference evidence="2 6" key="2">
    <citation type="journal article" date="2019" name="Nat. Med.">
        <title>A library of human gut bacterial isolates paired with longitudinal multiomics data enables mechanistic microbiome research.</title>
        <authorList>
            <person name="Poyet M."/>
            <person name="Groussin M."/>
            <person name="Gibbons S.M."/>
            <person name="Avila-Pacheco J."/>
            <person name="Jiang X."/>
            <person name="Kearney S.M."/>
            <person name="Perrotta A.R."/>
            <person name="Berdy B."/>
            <person name="Zhao S."/>
            <person name="Lieberman T.D."/>
            <person name="Swanson P.K."/>
            <person name="Smith M."/>
            <person name="Roesemann S."/>
            <person name="Alexander J.E."/>
            <person name="Rich S.A."/>
            <person name="Livny J."/>
            <person name="Vlamakis H."/>
            <person name="Clish C."/>
            <person name="Bullock K."/>
            <person name="Deik A."/>
            <person name="Scott J."/>
            <person name="Pierce K.A."/>
            <person name="Xavier R.J."/>
            <person name="Alm E.J."/>
        </authorList>
    </citation>
    <scope>NUCLEOTIDE SEQUENCE [LARGE SCALE GENOMIC DNA]</scope>
    <source>
        <strain evidence="2 6">BIOML-A58</strain>
    </source>
</reference>
<dbReference type="EMBL" id="WDED01000009">
    <property type="protein sequence ID" value="KAB6148439.1"/>
    <property type="molecule type" value="Genomic_DNA"/>
</dbReference>
<dbReference type="InterPro" id="IPR008964">
    <property type="entry name" value="Invasin/intimin_cell_adhesion"/>
</dbReference>
<feature type="domain" description="BIG2" evidence="1">
    <location>
        <begin position="138"/>
        <end position="215"/>
    </location>
</feature>
<dbReference type="Gene3D" id="2.60.40.1080">
    <property type="match status" value="3"/>
</dbReference>
<reference evidence="4 5" key="1">
    <citation type="submission" date="2018-08" db="EMBL/GenBank/DDBJ databases">
        <title>A genome reference for cultivated species of the human gut microbiota.</title>
        <authorList>
            <person name="Zou Y."/>
            <person name="Xue W."/>
            <person name="Luo G."/>
        </authorList>
    </citation>
    <scope>NUCLEOTIDE SEQUENCE [LARGE SCALE GENOMIC DNA]</scope>
    <source>
        <strain evidence="4 5">AF38-2</strain>
    </source>
</reference>
<feature type="domain" description="BIG2" evidence="1">
    <location>
        <begin position="38"/>
        <end position="125"/>
    </location>
</feature>
<dbReference type="Pfam" id="PF02368">
    <property type="entry name" value="Big_2"/>
    <property type="match status" value="2"/>
</dbReference>
<proteinExistence type="predicted"/>
<accession>A0A415KYM4</accession>
<dbReference type="EMBL" id="JAIWYE010000020">
    <property type="protein sequence ID" value="MCA4704119.1"/>
    <property type="molecule type" value="Genomic_DNA"/>
</dbReference>
<evidence type="ECO:0000313" key="4">
    <source>
        <dbReference type="EMBL" id="RHL41347.1"/>
    </source>
</evidence>
<name>A0A415KYM4_9BACE</name>
<evidence type="ECO:0000313" key="2">
    <source>
        <dbReference type="EMBL" id="KAB6148439.1"/>
    </source>
</evidence>
<dbReference type="SMART" id="SM00635">
    <property type="entry name" value="BID_2"/>
    <property type="match status" value="3"/>
</dbReference>
<dbReference type="PROSITE" id="PS51257">
    <property type="entry name" value="PROKAR_LIPOPROTEIN"/>
    <property type="match status" value="1"/>
</dbReference>
<dbReference type="EMBL" id="QROO01000002">
    <property type="protein sequence ID" value="RHL41347.1"/>
    <property type="molecule type" value="Genomic_DNA"/>
</dbReference>
<dbReference type="Proteomes" id="UP000284495">
    <property type="component" value="Unassembled WGS sequence"/>
</dbReference>
<gene>
    <name evidence="4" type="ORF">DW027_02360</name>
    <name evidence="2" type="ORF">GA398_07775</name>
    <name evidence="3" type="ORF">LD004_10860</name>
</gene>
<evidence type="ECO:0000313" key="5">
    <source>
        <dbReference type="Proteomes" id="UP000284495"/>
    </source>
</evidence>
<evidence type="ECO:0000313" key="3">
    <source>
        <dbReference type="EMBL" id="MCA4704119.1"/>
    </source>
</evidence>
<dbReference type="InterPro" id="IPR003343">
    <property type="entry name" value="Big_2"/>
</dbReference>